<evidence type="ECO:0000256" key="2">
    <source>
        <dbReference type="SAM" id="MobiDB-lite"/>
    </source>
</evidence>
<evidence type="ECO:0000313" key="3">
    <source>
        <dbReference type="EMBL" id="EJK72413.1"/>
    </source>
</evidence>
<gene>
    <name evidence="3" type="ORF">THAOC_06058</name>
</gene>
<dbReference type="Proteomes" id="UP000266841">
    <property type="component" value="Unassembled WGS sequence"/>
</dbReference>
<proteinExistence type="predicted"/>
<dbReference type="EMBL" id="AGNL01005893">
    <property type="protein sequence ID" value="EJK72413.1"/>
    <property type="molecule type" value="Genomic_DNA"/>
</dbReference>
<evidence type="ECO:0008006" key="5">
    <source>
        <dbReference type="Google" id="ProtNLM"/>
    </source>
</evidence>
<name>K0T199_THAOC</name>
<dbReference type="Gene3D" id="1.20.5.170">
    <property type="match status" value="1"/>
</dbReference>
<keyword evidence="4" id="KW-1185">Reference proteome</keyword>
<feature type="coiled-coil region" evidence="1">
    <location>
        <begin position="46"/>
        <end position="98"/>
    </location>
</feature>
<feature type="region of interest" description="Disordered" evidence="2">
    <location>
        <begin position="1"/>
        <end position="22"/>
    </location>
</feature>
<feature type="non-terminal residue" evidence="3">
    <location>
        <position position="1"/>
    </location>
</feature>
<organism evidence="3 4">
    <name type="scientific">Thalassiosira oceanica</name>
    <name type="common">Marine diatom</name>
    <dbReference type="NCBI Taxonomy" id="159749"/>
    <lineage>
        <taxon>Eukaryota</taxon>
        <taxon>Sar</taxon>
        <taxon>Stramenopiles</taxon>
        <taxon>Ochrophyta</taxon>
        <taxon>Bacillariophyta</taxon>
        <taxon>Coscinodiscophyceae</taxon>
        <taxon>Thalassiosirophycidae</taxon>
        <taxon>Thalassiosirales</taxon>
        <taxon>Thalassiosiraceae</taxon>
        <taxon>Thalassiosira</taxon>
    </lineage>
</organism>
<evidence type="ECO:0000313" key="4">
    <source>
        <dbReference type="Proteomes" id="UP000266841"/>
    </source>
</evidence>
<comment type="caution">
    <text evidence="3">The sequence shown here is derived from an EMBL/GenBank/DDBJ whole genome shotgun (WGS) entry which is preliminary data.</text>
</comment>
<dbReference type="AlphaFoldDB" id="K0T199"/>
<accession>K0T199</accession>
<keyword evidence="1" id="KW-0175">Coiled coil</keyword>
<protein>
    <recommendedName>
        <fullName evidence="5">t-SNARE coiled-coil homology domain-containing protein</fullName>
    </recommendedName>
</protein>
<sequence length="98" mass="11267">RAKAKSIKTSKKQQNLFAQAEEGSGRDRLLQVSLSEQIEAKIDSKIGRLENKMDKQNAHLENKMDKLENKMDKLENKIDKLENKMDLILSLLDATQQK</sequence>
<reference evidence="3 4" key="1">
    <citation type="journal article" date="2012" name="Genome Biol.">
        <title>Genome and low-iron response of an oceanic diatom adapted to chronic iron limitation.</title>
        <authorList>
            <person name="Lommer M."/>
            <person name="Specht M."/>
            <person name="Roy A.S."/>
            <person name="Kraemer L."/>
            <person name="Andreson R."/>
            <person name="Gutowska M.A."/>
            <person name="Wolf J."/>
            <person name="Bergner S.V."/>
            <person name="Schilhabel M.B."/>
            <person name="Klostermeier U.C."/>
            <person name="Beiko R.G."/>
            <person name="Rosenstiel P."/>
            <person name="Hippler M."/>
            <person name="Laroche J."/>
        </authorList>
    </citation>
    <scope>NUCLEOTIDE SEQUENCE [LARGE SCALE GENOMIC DNA]</scope>
    <source>
        <strain evidence="3 4">CCMP1005</strain>
    </source>
</reference>
<feature type="compositionally biased region" description="Basic residues" evidence="2">
    <location>
        <begin position="1"/>
        <end position="11"/>
    </location>
</feature>
<evidence type="ECO:0000256" key="1">
    <source>
        <dbReference type="SAM" id="Coils"/>
    </source>
</evidence>
<dbReference type="SUPFAM" id="SSF58064">
    <property type="entry name" value="Influenza hemagglutinin (stalk)"/>
    <property type="match status" value="1"/>
</dbReference>